<evidence type="ECO:0000256" key="2">
    <source>
        <dbReference type="ARBA" id="ARBA00009853"/>
    </source>
</evidence>
<comment type="subcellular location">
    <subcellularLocation>
        <location evidence="1">Membrane</location>
        <topology evidence="1">Multi-pass membrane protein</topology>
    </subcellularLocation>
</comment>
<feature type="domain" description="EamA" evidence="7">
    <location>
        <begin position="18"/>
        <end position="143"/>
    </location>
</feature>
<name>A0A2P7QF98_9SPHN</name>
<accession>A0A2P7QF98</accession>
<feature type="transmembrane region" description="Helical" evidence="6">
    <location>
        <begin position="187"/>
        <end position="206"/>
    </location>
</feature>
<keyword evidence="3 6" id="KW-0812">Transmembrane</keyword>
<dbReference type="InterPro" id="IPR000620">
    <property type="entry name" value="EamA_dom"/>
</dbReference>
<dbReference type="OrthoDB" id="7818056at2"/>
<feature type="transmembrane region" description="Helical" evidence="6">
    <location>
        <begin position="218"/>
        <end position="237"/>
    </location>
</feature>
<feature type="transmembrane region" description="Helical" evidence="6">
    <location>
        <begin position="156"/>
        <end position="175"/>
    </location>
</feature>
<organism evidence="8 9">
    <name type="scientific">Allosphingosinicella deserti</name>
    <dbReference type="NCBI Taxonomy" id="2116704"/>
    <lineage>
        <taxon>Bacteria</taxon>
        <taxon>Pseudomonadati</taxon>
        <taxon>Pseudomonadota</taxon>
        <taxon>Alphaproteobacteria</taxon>
        <taxon>Sphingomonadales</taxon>
        <taxon>Sphingomonadaceae</taxon>
        <taxon>Allosphingosinicella</taxon>
    </lineage>
</organism>
<gene>
    <name evidence="8" type="ORF">C7I55_24965</name>
</gene>
<keyword evidence="4 6" id="KW-1133">Transmembrane helix</keyword>
<evidence type="ECO:0000256" key="1">
    <source>
        <dbReference type="ARBA" id="ARBA00004141"/>
    </source>
</evidence>
<dbReference type="Gene3D" id="1.10.3730.20">
    <property type="match status" value="1"/>
</dbReference>
<dbReference type="PANTHER" id="PTHR22911:SF6">
    <property type="entry name" value="SOLUTE CARRIER FAMILY 35 MEMBER G1"/>
    <property type="match status" value="1"/>
</dbReference>
<dbReference type="RefSeq" id="WP_106515779.1">
    <property type="nucleotide sequence ID" value="NZ_PXYI01000012.1"/>
</dbReference>
<keyword evidence="5 6" id="KW-0472">Membrane</keyword>
<dbReference type="SUPFAM" id="SSF103481">
    <property type="entry name" value="Multidrug resistance efflux transporter EmrE"/>
    <property type="match status" value="2"/>
</dbReference>
<feature type="transmembrane region" description="Helical" evidence="6">
    <location>
        <begin position="43"/>
        <end position="62"/>
    </location>
</feature>
<proteinExistence type="inferred from homology"/>
<protein>
    <submittedName>
        <fullName evidence="8">EamA family transporter</fullName>
    </submittedName>
</protein>
<feature type="transmembrane region" description="Helical" evidence="6">
    <location>
        <begin position="127"/>
        <end position="144"/>
    </location>
</feature>
<comment type="caution">
    <text evidence="8">The sequence shown here is derived from an EMBL/GenBank/DDBJ whole genome shotgun (WGS) entry which is preliminary data.</text>
</comment>
<evidence type="ECO:0000256" key="3">
    <source>
        <dbReference type="ARBA" id="ARBA00022692"/>
    </source>
</evidence>
<feature type="transmembrane region" description="Helical" evidence="6">
    <location>
        <begin position="269"/>
        <end position="286"/>
    </location>
</feature>
<evidence type="ECO:0000259" key="7">
    <source>
        <dbReference type="Pfam" id="PF00892"/>
    </source>
</evidence>
<feature type="transmembrane region" description="Helical" evidence="6">
    <location>
        <begin position="99"/>
        <end position="120"/>
    </location>
</feature>
<dbReference type="Pfam" id="PF00892">
    <property type="entry name" value="EamA"/>
    <property type="match status" value="2"/>
</dbReference>
<feature type="domain" description="EamA" evidence="7">
    <location>
        <begin position="155"/>
        <end position="285"/>
    </location>
</feature>
<evidence type="ECO:0000313" key="8">
    <source>
        <dbReference type="EMBL" id="PSJ36647.1"/>
    </source>
</evidence>
<dbReference type="GO" id="GO:0016020">
    <property type="term" value="C:membrane"/>
    <property type="evidence" value="ECO:0007669"/>
    <property type="project" value="UniProtKB-SubCell"/>
</dbReference>
<feature type="transmembrane region" description="Helical" evidence="6">
    <location>
        <begin position="74"/>
        <end position="93"/>
    </location>
</feature>
<evidence type="ECO:0000256" key="4">
    <source>
        <dbReference type="ARBA" id="ARBA00022989"/>
    </source>
</evidence>
<feature type="transmembrane region" description="Helical" evidence="6">
    <location>
        <begin position="244"/>
        <end position="263"/>
    </location>
</feature>
<feature type="transmembrane region" description="Helical" evidence="6">
    <location>
        <begin position="12"/>
        <end position="31"/>
    </location>
</feature>
<sequence length="300" mass="31765">MAAPARTDSVLVPFLVGTLGIALFSAMDAVMKGLALGIGAFNAVFWRMLVGLALSTLLYALSRPARPSRAAMRYHVIRGVVGAFMALTFFWGIARMPLVEAVALTFVAPLVSLYLAAAILHEPVGRQAVLASLIGFAGVLLIVATRAETAGGRDWWGVASVLSSAMLYAYNIILMRQQALVAKPREIAFYQYVVVVAVLALAAPFLATVPAASHWPDLVVAAILALASLMLLAWAYARAEAHRLAPVEYTALIWAALFGFLVFAEPVRLATLAGAALIVAGCVLAARTQSHPEPAIEAMP</sequence>
<evidence type="ECO:0000256" key="6">
    <source>
        <dbReference type="SAM" id="Phobius"/>
    </source>
</evidence>
<comment type="similarity">
    <text evidence="2">Belongs to the drug/metabolite transporter (DMT) superfamily. 10 TMS drug/metabolite exporter (DME) (TC 2.A.7.3) family.</text>
</comment>
<evidence type="ECO:0000313" key="9">
    <source>
        <dbReference type="Proteomes" id="UP000241167"/>
    </source>
</evidence>
<dbReference type="Proteomes" id="UP000241167">
    <property type="component" value="Unassembled WGS sequence"/>
</dbReference>
<keyword evidence="9" id="KW-1185">Reference proteome</keyword>
<dbReference type="EMBL" id="PXYI01000012">
    <property type="protein sequence ID" value="PSJ36647.1"/>
    <property type="molecule type" value="Genomic_DNA"/>
</dbReference>
<reference evidence="8 9" key="1">
    <citation type="submission" date="2018-03" db="EMBL/GenBank/DDBJ databases">
        <title>The draft genome of Sphingosinicella sp. GL-C-18.</title>
        <authorList>
            <person name="Liu L."/>
            <person name="Li L."/>
            <person name="Liang L."/>
            <person name="Zhang X."/>
            <person name="Wang T."/>
        </authorList>
    </citation>
    <scope>NUCLEOTIDE SEQUENCE [LARGE SCALE GENOMIC DNA]</scope>
    <source>
        <strain evidence="8 9">GL-C-18</strain>
    </source>
</reference>
<dbReference type="AlphaFoldDB" id="A0A2P7QF98"/>
<dbReference type="PANTHER" id="PTHR22911">
    <property type="entry name" value="ACYL-MALONYL CONDENSING ENZYME-RELATED"/>
    <property type="match status" value="1"/>
</dbReference>
<evidence type="ECO:0000256" key="5">
    <source>
        <dbReference type="ARBA" id="ARBA00023136"/>
    </source>
</evidence>
<dbReference type="InterPro" id="IPR037185">
    <property type="entry name" value="EmrE-like"/>
</dbReference>